<proteinExistence type="predicted"/>
<evidence type="ECO:0000313" key="1">
    <source>
        <dbReference type="EMBL" id="MCA9380809.1"/>
    </source>
</evidence>
<gene>
    <name evidence="1" type="ORF">KC678_00930</name>
</gene>
<dbReference type="Proteomes" id="UP000775877">
    <property type="component" value="Unassembled WGS sequence"/>
</dbReference>
<accession>A0A955L112</accession>
<dbReference type="AlphaFoldDB" id="A0A955L112"/>
<organism evidence="1 2">
    <name type="scientific">Candidatus Dojkabacteria bacterium</name>
    <dbReference type="NCBI Taxonomy" id="2099670"/>
    <lineage>
        <taxon>Bacteria</taxon>
        <taxon>Candidatus Dojkabacteria</taxon>
    </lineage>
</organism>
<comment type="caution">
    <text evidence="1">The sequence shown here is derived from an EMBL/GenBank/DDBJ whole genome shotgun (WGS) entry which is preliminary data.</text>
</comment>
<name>A0A955L112_9BACT</name>
<dbReference type="EMBL" id="JAGQLJ010000018">
    <property type="protein sequence ID" value="MCA9380809.1"/>
    <property type="molecule type" value="Genomic_DNA"/>
</dbReference>
<sequence length="218" mass="25289">MEGDETTTQLRVLSKEQSSQLQSATNVDKIISFPGYFYSRQIISPKISIKNEELHPDLDEMDRMIVDISGNDSVIRLVRVDKEVDFLIDSGQVCLDNFPAQILINIHYDQFPRKQGLHASICFAIDDFNVRNVNGHPVTQTFKDIIKLKTLMLGVNKIVDLNNEVWSDEVFFPEERLFLREAYADFTYRRELNSVIPFPQNISQLYPNLVKDLKFKEQ</sequence>
<evidence type="ECO:0000313" key="2">
    <source>
        <dbReference type="Proteomes" id="UP000775877"/>
    </source>
</evidence>
<protein>
    <submittedName>
        <fullName evidence="1">Uncharacterized protein</fullName>
    </submittedName>
</protein>
<reference evidence="1" key="2">
    <citation type="journal article" date="2021" name="Microbiome">
        <title>Successional dynamics and alternative stable states in a saline activated sludge microbial community over 9 years.</title>
        <authorList>
            <person name="Wang Y."/>
            <person name="Ye J."/>
            <person name="Ju F."/>
            <person name="Liu L."/>
            <person name="Boyd J.A."/>
            <person name="Deng Y."/>
            <person name="Parks D.H."/>
            <person name="Jiang X."/>
            <person name="Yin X."/>
            <person name="Woodcroft B.J."/>
            <person name="Tyson G.W."/>
            <person name="Hugenholtz P."/>
            <person name="Polz M.F."/>
            <person name="Zhang T."/>
        </authorList>
    </citation>
    <scope>NUCLEOTIDE SEQUENCE</scope>
    <source>
        <strain evidence="1">HKST-UBA13</strain>
    </source>
</reference>
<reference evidence="1" key="1">
    <citation type="submission" date="2020-04" db="EMBL/GenBank/DDBJ databases">
        <authorList>
            <person name="Zhang T."/>
        </authorList>
    </citation>
    <scope>NUCLEOTIDE SEQUENCE</scope>
    <source>
        <strain evidence="1">HKST-UBA13</strain>
    </source>
</reference>